<dbReference type="InterPro" id="IPR010730">
    <property type="entry name" value="HET"/>
</dbReference>
<protein>
    <recommendedName>
        <fullName evidence="1">Heterokaryon incompatibility domain-containing protein</fullName>
    </recommendedName>
</protein>
<evidence type="ECO:0000313" key="3">
    <source>
        <dbReference type="Proteomes" id="UP000799777"/>
    </source>
</evidence>
<dbReference type="OrthoDB" id="2958217at2759"/>
<feature type="domain" description="Heterokaryon incompatibility" evidence="1">
    <location>
        <begin position="1"/>
        <end position="95"/>
    </location>
</feature>
<gene>
    <name evidence="2" type="ORF">EK21DRAFT_80804</name>
</gene>
<dbReference type="PANTHER" id="PTHR33112:SF16">
    <property type="entry name" value="HETEROKARYON INCOMPATIBILITY DOMAIN-CONTAINING PROTEIN"/>
    <property type="match status" value="1"/>
</dbReference>
<organism evidence="2 3">
    <name type="scientific">Setomelanomma holmii</name>
    <dbReference type="NCBI Taxonomy" id="210430"/>
    <lineage>
        <taxon>Eukaryota</taxon>
        <taxon>Fungi</taxon>
        <taxon>Dikarya</taxon>
        <taxon>Ascomycota</taxon>
        <taxon>Pezizomycotina</taxon>
        <taxon>Dothideomycetes</taxon>
        <taxon>Pleosporomycetidae</taxon>
        <taxon>Pleosporales</taxon>
        <taxon>Pleosporineae</taxon>
        <taxon>Phaeosphaeriaceae</taxon>
        <taxon>Setomelanomma</taxon>
    </lineage>
</organism>
<dbReference type="EMBL" id="ML978345">
    <property type="protein sequence ID" value="KAF2023478.1"/>
    <property type="molecule type" value="Genomic_DNA"/>
</dbReference>
<proteinExistence type="predicted"/>
<dbReference type="Proteomes" id="UP000799777">
    <property type="component" value="Unassembled WGS sequence"/>
</dbReference>
<sequence>LWIDLLCIIQDDADNWSNEASMIEAIFSQAHLVIGATASANCNEGFLRPPAKPLRIDSKVLSGKPLTMYARKAEPHDDYSRRFRTQDLPLFQRAWW</sequence>
<name>A0A9P4LFR4_9PLEO</name>
<evidence type="ECO:0000313" key="2">
    <source>
        <dbReference type="EMBL" id="KAF2023478.1"/>
    </source>
</evidence>
<keyword evidence="3" id="KW-1185">Reference proteome</keyword>
<evidence type="ECO:0000259" key="1">
    <source>
        <dbReference type="Pfam" id="PF06985"/>
    </source>
</evidence>
<accession>A0A9P4LFR4</accession>
<dbReference type="AlphaFoldDB" id="A0A9P4LFR4"/>
<comment type="caution">
    <text evidence="2">The sequence shown here is derived from an EMBL/GenBank/DDBJ whole genome shotgun (WGS) entry which is preliminary data.</text>
</comment>
<reference evidence="2" key="1">
    <citation type="journal article" date="2020" name="Stud. Mycol.">
        <title>101 Dothideomycetes genomes: a test case for predicting lifestyles and emergence of pathogens.</title>
        <authorList>
            <person name="Haridas S."/>
            <person name="Albert R."/>
            <person name="Binder M."/>
            <person name="Bloem J."/>
            <person name="Labutti K."/>
            <person name="Salamov A."/>
            <person name="Andreopoulos B."/>
            <person name="Baker S."/>
            <person name="Barry K."/>
            <person name="Bills G."/>
            <person name="Bluhm B."/>
            <person name="Cannon C."/>
            <person name="Castanera R."/>
            <person name="Culley D."/>
            <person name="Daum C."/>
            <person name="Ezra D."/>
            <person name="Gonzalez J."/>
            <person name="Henrissat B."/>
            <person name="Kuo A."/>
            <person name="Liang C."/>
            <person name="Lipzen A."/>
            <person name="Lutzoni F."/>
            <person name="Magnuson J."/>
            <person name="Mondo S."/>
            <person name="Nolan M."/>
            <person name="Ohm R."/>
            <person name="Pangilinan J."/>
            <person name="Park H.-J."/>
            <person name="Ramirez L."/>
            <person name="Alfaro M."/>
            <person name="Sun H."/>
            <person name="Tritt A."/>
            <person name="Yoshinaga Y."/>
            <person name="Zwiers L.-H."/>
            <person name="Turgeon B."/>
            <person name="Goodwin S."/>
            <person name="Spatafora J."/>
            <person name="Crous P."/>
            <person name="Grigoriev I."/>
        </authorList>
    </citation>
    <scope>NUCLEOTIDE SEQUENCE</scope>
    <source>
        <strain evidence="2">CBS 110217</strain>
    </source>
</reference>
<feature type="non-terminal residue" evidence="2">
    <location>
        <position position="1"/>
    </location>
</feature>
<dbReference type="PANTHER" id="PTHR33112">
    <property type="entry name" value="DOMAIN PROTEIN, PUTATIVE-RELATED"/>
    <property type="match status" value="1"/>
</dbReference>
<dbReference type="Pfam" id="PF06985">
    <property type="entry name" value="HET"/>
    <property type="match status" value="1"/>
</dbReference>